<dbReference type="RefSeq" id="WP_041096080.1">
    <property type="nucleotide sequence ID" value="NZ_JARTHD010000008.1"/>
</dbReference>
<evidence type="ECO:0000256" key="8">
    <source>
        <dbReference type="HAMAP-Rule" id="MF_00316"/>
    </source>
</evidence>
<organism evidence="10 11">
    <name type="scientific">Bacillus badius</name>
    <dbReference type="NCBI Taxonomy" id="1455"/>
    <lineage>
        <taxon>Bacteria</taxon>
        <taxon>Bacillati</taxon>
        <taxon>Bacillota</taxon>
        <taxon>Bacilli</taxon>
        <taxon>Bacillales</taxon>
        <taxon>Bacillaceae</taxon>
        <taxon>Pseudobacillus</taxon>
    </lineage>
</organism>
<evidence type="ECO:0000256" key="2">
    <source>
        <dbReference type="ARBA" id="ARBA00022679"/>
    </source>
</evidence>
<evidence type="ECO:0000259" key="9">
    <source>
        <dbReference type="Pfam" id="PF12804"/>
    </source>
</evidence>
<evidence type="ECO:0000256" key="6">
    <source>
        <dbReference type="ARBA" id="ARBA00023134"/>
    </source>
</evidence>
<protein>
    <recommendedName>
        <fullName evidence="8">Probable molybdenum cofactor guanylyltransferase</fullName>
        <shortName evidence="8">MoCo guanylyltransferase</shortName>
        <ecNumber evidence="8">2.7.7.77</ecNumber>
    </recommendedName>
    <alternativeName>
        <fullName evidence="8">GTP:molybdopterin guanylyltransferase</fullName>
    </alternativeName>
    <alternativeName>
        <fullName evidence="8">Mo-MPT guanylyltransferase</fullName>
    </alternativeName>
    <alternativeName>
        <fullName evidence="8">Molybdopterin guanylyltransferase</fullName>
    </alternativeName>
    <alternativeName>
        <fullName evidence="8">Molybdopterin-guanine dinucleotide synthase</fullName>
        <shortName evidence="8">MGD synthase</shortName>
    </alternativeName>
</protein>
<dbReference type="Gene3D" id="3.90.550.10">
    <property type="entry name" value="Spore Coat Polysaccharide Biosynthesis Protein SpsA, Chain A"/>
    <property type="match status" value="1"/>
</dbReference>
<comment type="catalytic activity">
    <reaction evidence="8">
        <text>Mo-molybdopterin + GTP + H(+) = Mo-molybdopterin guanine dinucleotide + diphosphate</text>
        <dbReference type="Rhea" id="RHEA:34243"/>
        <dbReference type="ChEBI" id="CHEBI:15378"/>
        <dbReference type="ChEBI" id="CHEBI:33019"/>
        <dbReference type="ChEBI" id="CHEBI:37565"/>
        <dbReference type="ChEBI" id="CHEBI:71302"/>
        <dbReference type="ChEBI" id="CHEBI:71310"/>
        <dbReference type="EC" id="2.7.7.77"/>
    </reaction>
</comment>
<evidence type="ECO:0000313" key="11">
    <source>
        <dbReference type="Proteomes" id="UP000031982"/>
    </source>
</evidence>
<keyword evidence="4 8" id="KW-0547">Nucleotide-binding</keyword>
<evidence type="ECO:0000256" key="4">
    <source>
        <dbReference type="ARBA" id="ARBA00022741"/>
    </source>
</evidence>
<dbReference type="CDD" id="cd02503">
    <property type="entry name" value="MobA"/>
    <property type="match status" value="1"/>
</dbReference>
<feature type="binding site" evidence="8">
    <location>
        <position position="103"/>
    </location>
    <ligand>
        <name>Mg(2+)</name>
        <dbReference type="ChEBI" id="CHEBI:18420"/>
    </ligand>
</feature>
<comment type="domain">
    <text evidence="8">The N-terminal domain determines nucleotide recognition and specific binding, while the C-terminal domain determines the specific binding to the target protein.</text>
</comment>
<comment type="subcellular location">
    <subcellularLocation>
        <location evidence="8">Cytoplasm</location>
    </subcellularLocation>
</comment>
<reference evidence="10 11" key="1">
    <citation type="submission" date="2015-01" db="EMBL/GenBank/DDBJ databases">
        <title>Genome Assembly of Bacillus badius MTCC 1458.</title>
        <authorList>
            <person name="Verma A."/>
            <person name="Khatri I."/>
            <person name="Mual P."/>
            <person name="Subramanian S."/>
            <person name="Krishnamurthi S."/>
        </authorList>
    </citation>
    <scope>NUCLEOTIDE SEQUENCE [LARGE SCALE GENOMIC DNA]</scope>
    <source>
        <strain evidence="10 11">MTCC 1458</strain>
    </source>
</reference>
<evidence type="ECO:0000256" key="7">
    <source>
        <dbReference type="ARBA" id="ARBA00023150"/>
    </source>
</evidence>
<feature type="binding site" evidence="8">
    <location>
        <begin position="12"/>
        <end position="14"/>
    </location>
    <ligand>
        <name>GTP</name>
        <dbReference type="ChEBI" id="CHEBI:37565"/>
    </ligand>
</feature>
<dbReference type="EC" id="2.7.7.77" evidence="8"/>
<evidence type="ECO:0000313" key="10">
    <source>
        <dbReference type="EMBL" id="KIL79010.1"/>
    </source>
</evidence>
<dbReference type="EMBL" id="JXLP01000005">
    <property type="protein sequence ID" value="KIL79010.1"/>
    <property type="molecule type" value="Genomic_DNA"/>
</dbReference>
<keyword evidence="1 8" id="KW-0963">Cytoplasm</keyword>
<feature type="binding site" evidence="8">
    <location>
        <position position="72"/>
    </location>
    <ligand>
        <name>GTP</name>
        <dbReference type="ChEBI" id="CHEBI:37565"/>
    </ligand>
</feature>
<sequence length="201" mass="22642">MTKKKQLAGVILAGGESRRFGEPKAFVQYKGRRFYEYSLEALAPFAERTVIISHPSLVSRFRLEQPAAVIEDSPPFRGKGPLAGLYSAMTQLAAEWYIVLPCDMPLINERVIGVLVAAAEEPYDAVIPYIDGREQPLAAVYHQRVLPILAAQLTKGNFRMTALLDCIKKRRVTEADLPFAEQWFKNINTKDAYHQLFADRS</sequence>
<feature type="binding site" evidence="8">
    <location>
        <position position="103"/>
    </location>
    <ligand>
        <name>GTP</name>
        <dbReference type="ChEBI" id="CHEBI:37565"/>
    </ligand>
</feature>
<proteinExistence type="inferred from homology"/>
<feature type="domain" description="MobA-like NTP transferase" evidence="9">
    <location>
        <begin position="9"/>
        <end position="155"/>
    </location>
</feature>
<evidence type="ECO:0000256" key="3">
    <source>
        <dbReference type="ARBA" id="ARBA00022723"/>
    </source>
</evidence>
<keyword evidence="3 8" id="KW-0479">Metal-binding</keyword>
<keyword evidence="5 8" id="KW-0460">Magnesium</keyword>
<dbReference type="SUPFAM" id="SSF53448">
    <property type="entry name" value="Nucleotide-diphospho-sugar transferases"/>
    <property type="match status" value="1"/>
</dbReference>
<gene>
    <name evidence="8" type="primary">mobA</name>
    <name evidence="10" type="ORF">SD77_3811</name>
</gene>
<keyword evidence="11" id="KW-1185">Reference proteome</keyword>
<dbReference type="InterPro" id="IPR013482">
    <property type="entry name" value="Molybde_CF_guanTrfase"/>
</dbReference>
<keyword evidence="7 8" id="KW-0501">Molybdenum cofactor biosynthesis</keyword>
<dbReference type="InterPro" id="IPR029044">
    <property type="entry name" value="Nucleotide-diphossugar_trans"/>
</dbReference>
<dbReference type="PANTHER" id="PTHR19136">
    <property type="entry name" value="MOLYBDENUM COFACTOR GUANYLYLTRANSFERASE"/>
    <property type="match status" value="1"/>
</dbReference>
<dbReference type="Pfam" id="PF12804">
    <property type="entry name" value="NTP_transf_3"/>
    <property type="match status" value="1"/>
</dbReference>
<dbReference type="HAMAP" id="MF_00316">
    <property type="entry name" value="MobA"/>
    <property type="match status" value="1"/>
</dbReference>
<feature type="binding site" evidence="8">
    <location>
        <position position="24"/>
    </location>
    <ligand>
        <name>GTP</name>
        <dbReference type="ChEBI" id="CHEBI:37565"/>
    </ligand>
</feature>
<name>A0ABR5AWA3_BACBA</name>
<dbReference type="Proteomes" id="UP000031982">
    <property type="component" value="Unassembled WGS sequence"/>
</dbReference>
<comment type="similarity">
    <text evidence="8">Belongs to the MobA family.</text>
</comment>
<dbReference type="PANTHER" id="PTHR19136:SF81">
    <property type="entry name" value="MOLYBDENUM COFACTOR GUANYLYLTRANSFERASE"/>
    <property type="match status" value="1"/>
</dbReference>
<comment type="function">
    <text evidence="8">Transfers a GMP moiety from GTP to Mo-molybdopterin (Mo-MPT) cofactor (Moco or molybdenum cofactor) to form Mo-molybdopterin guanine dinucleotide (Mo-MGD) cofactor.</text>
</comment>
<keyword evidence="2 8" id="KW-0808">Transferase</keyword>
<evidence type="ECO:0000256" key="5">
    <source>
        <dbReference type="ARBA" id="ARBA00022842"/>
    </source>
</evidence>
<comment type="caution">
    <text evidence="8">Lacks conserved residue(s) required for the propagation of feature annotation.</text>
</comment>
<comment type="caution">
    <text evidence="10">The sequence shown here is derived from an EMBL/GenBank/DDBJ whole genome shotgun (WGS) entry which is preliminary data.</text>
</comment>
<dbReference type="InterPro" id="IPR025877">
    <property type="entry name" value="MobA-like_NTP_Trfase"/>
</dbReference>
<comment type="cofactor">
    <cofactor evidence="8">
        <name>Mg(2+)</name>
        <dbReference type="ChEBI" id="CHEBI:18420"/>
    </cofactor>
</comment>
<evidence type="ECO:0000256" key="1">
    <source>
        <dbReference type="ARBA" id="ARBA00022490"/>
    </source>
</evidence>
<accession>A0ABR5AWA3</accession>
<keyword evidence="6 8" id="KW-0342">GTP-binding</keyword>